<dbReference type="InterPro" id="IPR043128">
    <property type="entry name" value="Rev_trsase/Diguanyl_cyclase"/>
</dbReference>
<dbReference type="SUPFAM" id="SSF56672">
    <property type="entry name" value="DNA/RNA polymerases"/>
    <property type="match status" value="1"/>
</dbReference>
<dbReference type="InterPro" id="IPR008042">
    <property type="entry name" value="Retrotrans_Pao"/>
</dbReference>
<sequence length="1687" mass="190086">MSKAIKGLKVKIRFQIRRMDKYLASVDEEIAGGDLHKLKLIYEGVLEIKMKTNILFDELFEQEEVDEEKEFEGCETIQDKMEKLELKLRRALEGIQSTADTKQAKGLETVKLPKFELPHFYGDANSWFNFKEVFGMVIDQNPGLDDLQKLQYLGSAVKGEAARLICGFPVLSESYKQAWDTLVSRYDNQRELAYAQLNKIFKIKQMKNPSTKALRELLDTCNESVRNLGSLGLQRNELVMQEILVTKDLARSAKKGTIHCSMVLTEATKAQKDAKPQICTPVGEVNNTSVEQGNETINQVLLATAQIIVEGESGAQLICRALRGIGNNPVQGSSISVSLKLKSIYRSEIYETNALVMEVLTAEIPNFKMAEPTWIMQRDFELADPLFHISAPIDVILGADMYAYLMHGEKKLLGRNQPIAMNSRLGWILMGKVDSSLSSNYIGGPCSFTVQKTSELDGLVRDFWELESVPSLQDQNPRKENYETYYMKTYSRECQGRYSVKLLFKEKPSLLGQSREKALARFLALERRLLKTPREIIRDPSTCYYMPHHGVEREQSTTTKLRVVFDASAKTDSGTSLNQILETGPKNQRDIFVILTGFRAHPIAIIADIEKMFRQVRIHPEDADYQRILWRQTPEQPVEDYRLLTVTYGTTSAPFLAIRTIQQLARDECEEFPTASRVVMSDFYVDDLLTGVSSKQEGEELIKQMVGLMSKGSFEIKKWKSNCHELVSQMDETETELGVGASSRVLGIFWDNSRDAFRININNPGEVKKITTRDYLSNIARIFDPLGFLSPLTVALKIMMQELWKEKLSWDEPMSERWRARWNSFCDEMSVLTELEIPRYILMDQNSRNIQLHGFCDASSMAYSAVCYLKSKTIEGQVGISLIAAKTRVAPCKPCTLPRLESYSTLLDKIGSYYRWKKFISHRVMKIQQLTELKYWGHVSGKDNPADCASRGLKPAALIKHELWWQGPSWLKDDYVERIWENSNSDLQIQKQEEVVAFCHLQTTSVPEYFLKYSSFTRLKRVTAWCLRFGANCQPAGKERVYGPLTTAEMNRAIMMIVKLVQCSEFLHEIQSLNDHIQLPNKNRILDLGPFLDNEGLLRVGGRLQRSNLSSNQKHPMILPKKHHITRLIIQEYHQRYLHAGPHLVLSLIRNKYWILGGREIVRRVVKNCLICFKLRARTVEQIMGNLPPDRVNPSRPFLKTGIDIAGPFGLRPSLIRTSLMNPEEFTTLLCQIEAFLNSRPLVESSSDPNDLQALTPGHFLIAKLKKSDARSTDPPGTGAELVTTEPIPNGEFPRVSPSSPTPVRPLDTNQAFWEGWEEIRSCFSDCLTVVYGQIGAVLKKEPGCGEYGTTFDCIDGMMKKLQNTVYGILSDKLKACNLKTEELREAFEKKLKAATAAIPAPAIISAPAAKPAAISAPNPPSVTKTTPPVNDSAKPTKPSRPSYAQTLRNSANHVKLTSDDLSVKELRAKIAQTPGLKNLDVAAVTGGDKKLVLHFTNPSEKKRFVDNVKTANIGGLKVQTNPTFKPRLAIFGIPGEKTEEQLVADIRCHPAVEKLLKSADDIRMVKLIRKEGSSSTAIIEVNKVIETALLGRGRLTLDYLSLRLARAKRVFPCGVCGNLEHRTHKNGKKCTKAAKCGYCTGAHLTEACDNKAALKCHRCGGKHSANSMACKHMRDAQEQFISSMVR</sequence>
<dbReference type="InterPro" id="IPR005312">
    <property type="entry name" value="DUF1759"/>
</dbReference>
<feature type="domain" description="Integrase zinc-binding" evidence="2">
    <location>
        <begin position="1124"/>
        <end position="1176"/>
    </location>
</feature>
<dbReference type="Pfam" id="PF03564">
    <property type="entry name" value="DUF1759"/>
    <property type="match status" value="1"/>
</dbReference>
<protein>
    <recommendedName>
        <fullName evidence="2">Integrase zinc-binding domain-containing protein</fullName>
    </recommendedName>
</protein>
<dbReference type="Proteomes" id="UP001235939">
    <property type="component" value="Chromosome 15"/>
</dbReference>
<dbReference type="Pfam" id="PF17921">
    <property type="entry name" value="Integrase_H2C2"/>
    <property type="match status" value="1"/>
</dbReference>
<dbReference type="InterPro" id="IPR043502">
    <property type="entry name" value="DNA/RNA_pol_sf"/>
</dbReference>
<dbReference type="PANTHER" id="PTHR47331">
    <property type="entry name" value="PHD-TYPE DOMAIN-CONTAINING PROTEIN"/>
    <property type="match status" value="1"/>
</dbReference>
<reference evidence="3 4" key="1">
    <citation type="submission" date="2022-01" db="EMBL/GenBank/DDBJ databases">
        <title>A chromosomal length assembly of Cordylochernes scorpioides.</title>
        <authorList>
            <person name="Zeh D."/>
            <person name="Zeh J."/>
        </authorList>
    </citation>
    <scope>NUCLEOTIDE SEQUENCE [LARGE SCALE GENOMIC DNA]</scope>
    <source>
        <strain evidence="3">IN4F17</strain>
        <tissue evidence="3">Whole Body</tissue>
    </source>
</reference>
<evidence type="ECO:0000256" key="1">
    <source>
        <dbReference type="SAM" id="MobiDB-lite"/>
    </source>
</evidence>
<evidence type="ECO:0000313" key="4">
    <source>
        <dbReference type="Proteomes" id="UP001235939"/>
    </source>
</evidence>
<evidence type="ECO:0000259" key="2">
    <source>
        <dbReference type="Pfam" id="PF17921"/>
    </source>
</evidence>
<gene>
    <name evidence="3" type="ORF">LAZ67_15003299</name>
</gene>
<dbReference type="InterPro" id="IPR041588">
    <property type="entry name" value="Integrase_H2C2"/>
</dbReference>
<dbReference type="Gene3D" id="3.30.70.270">
    <property type="match status" value="1"/>
</dbReference>
<feature type="region of interest" description="Disordered" evidence="1">
    <location>
        <begin position="1415"/>
        <end position="1444"/>
    </location>
</feature>
<dbReference type="CDD" id="cd01644">
    <property type="entry name" value="RT_pepA17"/>
    <property type="match status" value="1"/>
</dbReference>
<accession>A0ABY6LDR0</accession>
<proteinExistence type="predicted"/>
<name>A0ABY6LDR0_9ARAC</name>
<dbReference type="Gene3D" id="1.10.340.70">
    <property type="match status" value="1"/>
</dbReference>
<dbReference type="Gene3D" id="3.10.10.10">
    <property type="entry name" value="HIV Type 1 Reverse Transcriptase, subunit A, domain 1"/>
    <property type="match status" value="1"/>
</dbReference>
<feature type="region of interest" description="Disordered" evidence="1">
    <location>
        <begin position="1267"/>
        <end position="1304"/>
    </location>
</feature>
<dbReference type="PANTHER" id="PTHR47331:SF1">
    <property type="entry name" value="GAG-LIKE PROTEIN"/>
    <property type="match status" value="1"/>
</dbReference>
<organism evidence="3 4">
    <name type="scientific">Cordylochernes scorpioides</name>
    <dbReference type="NCBI Taxonomy" id="51811"/>
    <lineage>
        <taxon>Eukaryota</taxon>
        <taxon>Metazoa</taxon>
        <taxon>Ecdysozoa</taxon>
        <taxon>Arthropoda</taxon>
        <taxon>Chelicerata</taxon>
        <taxon>Arachnida</taxon>
        <taxon>Pseudoscorpiones</taxon>
        <taxon>Cheliferoidea</taxon>
        <taxon>Chernetidae</taxon>
        <taxon>Cordylochernes</taxon>
    </lineage>
</organism>
<keyword evidence="4" id="KW-1185">Reference proteome</keyword>
<dbReference type="Pfam" id="PF05380">
    <property type="entry name" value="Peptidase_A17"/>
    <property type="match status" value="1"/>
</dbReference>
<dbReference type="EMBL" id="CP092877">
    <property type="protein sequence ID" value="UYV78043.1"/>
    <property type="molecule type" value="Genomic_DNA"/>
</dbReference>
<evidence type="ECO:0000313" key="3">
    <source>
        <dbReference type="EMBL" id="UYV78043.1"/>
    </source>
</evidence>